<evidence type="ECO:0000256" key="6">
    <source>
        <dbReference type="RuleBase" id="RU363032"/>
    </source>
</evidence>
<feature type="transmembrane region" description="Helical" evidence="6">
    <location>
        <begin position="203"/>
        <end position="229"/>
    </location>
</feature>
<comment type="caution">
    <text evidence="8">The sequence shown here is derived from an EMBL/GenBank/DDBJ whole genome shotgun (WGS) entry which is preliminary data.</text>
</comment>
<comment type="similarity">
    <text evidence="6">Belongs to the binding-protein-dependent transport system permease family.</text>
</comment>
<feature type="transmembrane region" description="Helical" evidence="6">
    <location>
        <begin position="106"/>
        <end position="129"/>
    </location>
</feature>
<protein>
    <submittedName>
        <fullName evidence="8">Osmoprotectant transport system permease protein</fullName>
    </submittedName>
</protein>
<evidence type="ECO:0000256" key="2">
    <source>
        <dbReference type="ARBA" id="ARBA00022448"/>
    </source>
</evidence>
<dbReference type="InterPro" id="IPR051204">
    <property type="entry name" value="ABC_transp_perm/SBD"/>
</dbReference>
<evidence type="ECO:0000313" key="9">
    <source>
        <dbReference type="Proteomes" id="UP000248326"/>
    </source>
</evidence>
<dbReference type="SUPFAM" id="SSF161098">
    <property type="entry name" value="MetI-like"/>
    <property type="match status" value="1"/>
</dbReference>
<dbReference type="Pfam" id="PF00528">
    <property type="entry name" value="BPD_transp_1"/>
    <property type="match status" value="1"/>
</dbReference>
<dbReference type="RefSeq" id="WP_110888041.1">
    <property type="nucleotide sequence ID" value="NZ_QJSX01000015.1"/>
</dbReference>
<dbReference type="InterPro" id="IPR035906">
    <property type="entry name" value="MetI-like_sf"/>
</dbReference>
<evidence type="ECO:0000256" key="1">
    <source>
        <dbReference type="ARBA" id="ARBA00004141"/>
    </source>
</evidence>
<reference evidence="8 9" key="1">
    <citation type="submission" date="2018-06" db="EMBL/GenBank/DDBJ databases">
        <title>Genomic Encyclopedia of Type Strains, Phase IV (KMG-IV): sequencing the most valuable type-strain genomes for metagenomic binning, comparative biology and taxonomic classification.</title>
        <authorList>
            <person name="Goeker M."/>
        </authorList>
    </citation>
    <scope>NUCLEOTIDE SEQUENCE [LARGE SCALE GENOMIC DNA]</scope>
    <source>
        <strain evidence="8 9">DSM 18048</strain>
    </source>
</reference>
<feature type="transmembrane region" description="Helical" evidence="6">
    <location>
        <begin position="57"/>
        <end position="77"/>
    </location>
</feature>
<dbReference type="PANTHER" id="PTHR30177:SF32">
    <property type="entry name" value="GLYCINE BETAINE UPTAKE SYSTEM PERMEASE PROTEIN YEHW"/>
    <property type="match status" value="1"/>
</dbReference>
<keyword evidence="9" id="KW-1185">Reference proteome</keyword>
<dbReference type="Proteomes" id="UP000248326">
    <property type="component" value="Unassembled WGS sequence"/>
</dbReference>
<comment type="subcellular location">
    <subcellularLocation>
        <location evidence="6">Cell membrane</location>
        <topology evidence="6">Multi-pass membrane protein</topology>
    </subcellularLocation>
    <subcellularLocation>
        <location evidence="1">Membrane</location>
        <topology evidence="1">Multi-pass membrane protein</topology>
    </subcellularLocation>
</comment>
<name>A0A318SIC0_9DEIO</name>
<dbReference type="AlphaFoldDB" id="A0A318SIC0"/>
<dbReference type="Gene3D" id="1.10.3720.10">
    <property type="entry name" value="MetI-like"/>
    <property type="match status" value="1"/>
</dbReference>
<evidence type="ECO:0000256" key="4">
    <source>
        <dbReference type="ARBA" id="ARBA00022989"/>
    </source>
</evidence>
<dbReference type="GO" id="GO:0055085">
    <property type="term" value="P:transmembrane transport"/>
    <property type="evidence" value="ECO:0007669"/>
    <property type="project" value="InterPro"/>
</dbReference>
<dbReference type="GO" id="GO:0005886">
    <property type="term" value="C:plasma membrane"/>
    <property type="evidence" value="ECO:0007669"/>
    <property type="project" value="UniProtKB-SubCell"/>
</dbReference>
<proteinExistence type="inferred from homology"/>
<evidence type="ECO:0000313" key="8">
    <source>
        <dbReference type="EMBL" id="PYE51132.1"/>
    </source>
</evidence>
<organism evidence="8 9">
    <name type="scientific">Deinococcus yavapaiensis KR-236</name>
    <dbReference type="NCBI Taxonomy" id="694435"/>
    <lineage>
        <taxon>Bacteria</taxon>
        <taxon>Thermotogati</taxon>
        <taxon>Deinococcota</taxon>
        <taxon>Deinococci</taxon>
        <taxon>Deinococcales</taxon>
        <taxon>Deinococcaceae</taxon>
        <taxon>Deinococcus</taxon>
    </lineage>
</organism>
<dbReference type="PANTHER" id="PTHR30177">
    <property type="entry name" value="GLYCINE BETAINE/L-PROLINE TRANSPORT SYSTEM PERMEASE PROTEIN PROW"/>
    <property type="match status" value="1"/>
</dbReference>
<dbReference type="PROSITE" id="PS50928">
    <property type="entry name" value="ABC_TM1"/>
    <property type="match status" value="1"/>
</dbReference>
<keyword evidence="4 6" id="KW-1133">Transmembrane helix</keyword>
<dbReference type="EMBL" id="QJSX01000015">
    <property type="protein sequence ID" value="PYE51132.1"/>
    <property type="molecule type" value="Genomic_DNA"/>
</dbReference>
<accession>A0A318SIC0</accession>
<keyword evidence="3 6" id="KW-0812">Transmembrane</keyword>
<dbReference type="OrthoDB" id="9801163at2"/>
<evidence type="ECO:0000259" key="7">
    <source>
        <dbReference type="PROSITE" id="PS50928"/>
    </source>
</evidence>
<sequence length="249" mass="26153">MSRAASTPWLIASWALTWALFAWQDFWRTALHALFHDVTTPVFERATLLTLVWQHLGLSLGAFGLVVLIGLPLAILVTRGAGRAFLPLASNVVAVGQTFPPTAVLFLALPIFGFGPTAAVLALFLYGLLPVVRGTLTGLESVSDSARDAARGMGMNGLQLLTRLDLPLALPAMLAGLRASLVLLISTATIAPLVGTGGLGVPIIAGLSVGNLALVLQGAVPVALLAILTDWTVRAVERRVTPWQLSEAQ</sequence>
<dbReference type="CDD" id="cd06261">
    <property type="entry name" value="TM_PBP2"/>
    <property type="match status" value="1"/>
</dbReference>
<evidence type="ECO:0000256" key="3">
    <source>
        <dbReference type="ARBA" id="ARBA00022692"/>
    </source>
</evidence>
<dbReference type="InterPro" id="IPR000515">
    <property type="entry name" value="MetI-like"/>
</dbReference>
<dbReference type="FunFam" id="1.10.3720.10:FF:000001">
    <property type="entry name" value="Glycine betaine ABC transporter, permease"/>
    <property type="match status" value="1"/>
</dbReference>
<gene>
    <name evidence="8" type="ORF">DES52_11564</name>
</gene>
<feature type="transmembrane region" description="Helical" evidence="6">
    <location>
        <begin position="84"/>
        <end position="100"/>
    </location>
</feature>
<keyword evidence="5 6" id="KW-0472">Membrane</keyword>
<evidence type="ECO:0000256" key="5">
    <source>
        <dbReference type="ARBA" id="ARBA00023136"/>
    </source>
</evidence>
<keyword evidence="2 6" id="KW-0813">Transport</keyword>
<feature type="domain" description="ABC transmembrane type-1" evidence="7">
    <location>
        <begin position="52"/>
        <end position="233"/>
    </location>
</feature>